<gene>
    <name evidence="2" type="ORF">WKI71_43080</name>
</gene>
<organism evidence="2 3">
    <name type="scientific">Streptomyces machairae</name>
    <dbReference type="NCBI Taxonomy" id="3134109"/>
    <lineage>
        <taxon>Bacteria</taxon>
        <taxon>Bacillati</taxon>
        <taxon>Actinomycetota</taxon>
        <taxon>Actinomycetes</taxon>
        <taxon>Kitasatosporales</taxon>
        <taxon>Streptomycetaceae</taxon>
        <taxon>Streptomyces</taxon>
    </lineage>
</organism>
<name>A0ABU8UVT9_9ACTN</name>
<feature type="region of interest" description="Disordered" evidence="1">
    <location>
        <begin position="77"/>
        <end position="115"/>
    </location>
</feature>
<evidence type="ECO:0000256" key="1">
    <source>
        <dbReference type="SAM" id="MobiDB-lite"/>
    </source>
</evidence>
<comment type="caution">
    <text evidence="2">The sequence shown here is derived from an EMBL/GenBank/DDBJ whole genome shotgun (WGS) entry which is preliminary data.</text>
</comment>
<reference evidence="2 3" key="1">
    <citation type="submission" date="2024-03" db="EMBL/GenBank/DDBJ databases">
        <title>Novel Streptomyces species of biotechnological and ecological value are a feature of Machair soil.</title>
        <authorList>
            <person name="Prole J.R."/>
            <person name="Goodfellow M."/>
            <person name="Allenby N."/>
            <person name="Ward A.C."/>
        </authorList>
    </citation>
    <scope>NUCLEOTIDE SEQUENCE [LARGE SCALE GENOMIC DNA]</scope>
    <source>
        <strain evidence="2 3">MS1.AVA.1</strain>
    </source>
</reference>
<feature type="compositionally biased region" description="Low complexity" evidence="1">
    <location>
        <begin position="140"/>
        <end position="149"/>
    </location>
</feature>
<dbReference type="Pfam" id="PF11017">
    <property type="entry name" value="DUF2855"/>
    <property type="match status" value="1"/>
</dbReference>
<feature type="compositionally biased region" description="Low complexity" evidence="1">
    <location>
        <begin position="77"/>
        <end position="107"/>
    </location>
</feature>
<protein>
    <submittedName>
        <fullName evidence="2">DUF2855 family protein</fullName>
    </submittedName>
</protein>
<sequence length="176" mass="18313">MDNTSAATAWNLLVRRDDLSTAELEDAPVPQVHNGEALLRVDRVGLTANNVTYAALGDSFRYWEFFPSPRAGWGIVPSGASPTSSPPGSTALRPAAATTATSRPQATCWSAPTESTHAASARPVLTACRCPGPTTPTPSPRATSPTRPAARTFTSCTARCSGPRSCWPTGSSTTPG</sequence>
<evidence type="ECO:0000313" key="2">
    <source>
        <dbReference type="EMBL" id="MEJ8672668.1"/>
    </source>
</evidence>
<dbReference type="Proteomes" id="UP001376459">
    <property type="component" value="Unassembled WGS sequence"/>
</dbReference>
<accession>A0ABU8UVT9</accession>
<dbReference type="EMBL" id="JBBKAK010000001">
    <property type="protein sequence ID" value="MEJ8672668.1"/>
    <property type="molecule type" value="Genomic_DNA"/>
</dbReference>
<feature type="region of interest" description="Disordered" evidence="1">
    <location>
        <begin position="129"/>
        <end position="149"/>
    </location>
</feature>
<keyword evidence="3" id="KW-1185">Reference proteome</keyword>
<proteinExistence type="predicted"/>
<evidence type="ECO:0000313" key="3">
    <source>
        <dbReference type="Proteomes" id="UP001376459"/>
    </source>
</evidence>
<dbReference type="InterPro" id="IPR021276">
    <property type="entry name" value="DUF2855"/>
</dbReference>